<sequence length="269" mass="31842">MEQKELFDRVEHLSFRLGMEEEAVAFCLDPDELLSDDKVKALDAKRMELEDVLQKRIKKVQKFGKQVDESVVYGDDVLDGDENMKAIMQVDATNEEISVSDSMMDALKDMFVEYVQEREFRWQELYIRIAELWDSCHVADIERMIPPSYDPAKHTDRDFDKLTTEITRLESLYAARKDVFDALTKWKERWAEKIALEEKKKSPEYFQNRGRENNVYLDAKIERTLNDYTLPKLVKTIIHKYEEYCASHPNDEIRVDGFTPPDYVKWVMD</sequence>
<dbReference type="GO" id="GO:0008017">
    <property type="term" value="F:microtubule binding"/>
    <property type="evidence" value="ECO:0007669"/>
    <property type="project" value="InterPro"/>
</dbReference>
<dbReference type="PANTHER" id="PTHR19321">
    <property type="entry name" value="PROTEIN REGULATOR OF CYTOKINESIS 1 PRC1-RELATED"/>
    <property type="match status" value="1"/>
</dbReference>
<dbReference type="PANTHER" id="PTHR19321:SF41">
    <property type="entry name" value="FASCETTO-RELATED"/>
    <property type="match status" value="1"/>
</dbReference>
<evidence type="ECO:0000313" key="2">
    <source>
        <dbReference type="Proteomes" id="UP000271162"/>
    </source>
</evidence>
<accession>A0A0N4XNN7</accession>
<dbReference type="InterPro" id="IPR007145">
    <property type="entry name" value="MAP65_Ase1_PRC1"/>
</dbReference>
<dbReference type="EMBL" id="UYSL01007195">
    <property type="protein sequence ID" value="VDL67729.1"/>
    <property type="molecule type" value="Genomic_DNA"/>
</dbReference>
<dbReference type="GO" id="GO:0051256">
    <property type="term" value="P:mitotic spindle midzone assembly"/>
    <property type="evidence" value="ECO:0007669"/>
    <property type="project" value="TreeGrafter"/>
</dbReference>
<dbReference type="Gene3D" id="1.20.58.1520">
    <property type="match status" value="1"/>
</dbReference>
<gene>
    <name evidence="1" type="ORF">NBR_LOCUS4140</name>
</gene>
<keyword evidence="2" id="KW-1185">Reference proteome</keyword>
<proteinExistence type="predicted"/>
<dbReference type="GO" id="GO:0005737">
    <property type="term" value="C:cytoplasm"/>
    <property type="evidence" value="ECO:0007669"/>
    <property type="project" value="TreeGrafter"/>
</dbReference>
<dbReference type="GO" id="GO:1990023">
    <property type="term" value="C:mitotic spindle midzone"/>
    <property type="evidence" value="ECO:0007669"/>
    <property type="project" value="TreeGrafter"/>
</dbReference>
<dbReference type="Proteomes" id="UP000271162">
    <property type="component" value="Unassembled WGS sequence"/>
</dbReference>
<reference evidence="1 2" key="2">
    <citation type="submission" date="2018-11" db="EMBL/GenBank/DDBJ databases">
        <authorList>
            <consortium name="Pathogen Informatics"/>
        </authorList>
    </citation>
    <scope>NUCLEOTIDE SEQUENCE [LARGE SCALE GENOMIC DNA]</scope>
</reference>
<dbReference type="STRING" id="27835.A0A0N4XNN7"/>
<organism evidence="3">
    <name type="scientific">Nippostrongylus brasiliensis</name>
    <name type="common">Rat hookworm</name>
    <dbReference type="NCBI Taxonomy" id="27835"/>
    <lineage>
        <taxon>Eukaryota</taxon>
        <taxon>Metazoa</taxon>
        <taxon>Ecdysozoa</taxon>
        <taxon>Nematoda</taxon>
        <taxon>Chromadorea</taxon>
        <taxon>Rhabditida</taxon>
        <taxon>Rhabditina</taxon>
        <taxon>Rhabditomorpha</taxon>
        <taxon>Strongyloidea</taxon>
        <taxon>Heligmosomidae</taxon>
        <taxon>Nippostrongylus</taxon>
    </lineage>
</organism>
<dbReference type="AlphaFoldDB" id="A0A0N4XNN7"/>
<dbReference type="Pfam" id="PF03999">
    <property type="entry name" value="MAP65_ASE1"/>
    <property type="match status" value="1"/>
</dbReference>
<name>A0A0N4XNN7_NIPBR</name>
<reference evidence="3" key="1">
    <citation type="submission" date="2017-02" db="UniProtKB">
        <authorList>
            <consortium name="WormBaseParasite"/>
        </authorList>
    </citation>
    <scope>IDENTIFICATION</scope>
</reference>
<evidence type="ECO:0000313" key="1">
    <source>
        <dbReference type="EMBL" id="VDL67729.1"/>
    </source>
</evidence>
<dbReference type="WBParaSite" id="NBR_0000413901-mRNA-1">
    <property type="protein sequence ID" value="NBR_0000413901-mRNA-1"/>
    <property type="gene ID" value="NBR_0000413901"/>
</dbReference>
<evidence type="ECO:0000313" key="3">
    <source>
        <dbReference type="WBParaSite" id="NBR_0000413901-mRNA-1"/>
    </source>
</evidence>
<protein>
    <submittedName>
        <fullName evidence="3">Rad50-interacting protein 1</fullName>
    </submittedName>
</protein>